<keyword evidence="5" id="KW-1133">Transmembrane helix</keyword>
<dbReference type="InterPro" id="IPR003661">
    <property type="entry name" value="HisK_dim/P_dom"/>
</dbReference>
<dbReference type="PANTHER" id="PTHR30231:SF41">
    <property type="entry name" value="DNA POLYMERASE III SUBUNIT EPSILON"/>
    <property type="match status" value="1"/>
</dbReference>
<dbReference type="InterPro" id="IPR036397">
    <property type="entry name" value="RNaseH_sf"/>
</dbReference>
<dbReference type="GO" id="GO:0000155">
    <property type="term" value="F:phosphorelay sensor kinase activity"/>
    <property type="evidence" value="ECO:0007669"/>
    <property type="project" value="InterPro"/>
</dbReference>
<keyword evidence="5" id="KW-0812">Transmembrane</keyword>
<keyword evidence="5" id="KW-0472">Membrane</keyword>
<sequence>MDAARLGRVALFIALGAAALCLSLPWVVRGSPDPVLTMAFVSAAVAGIAVALVWGLVRLGVINPGKRLAAQVPVLLMSDGKGGLPPENYGAIGPLAALVAELAAKVAALKADTDRTVAEATRRAEEQSGRLAALLRDLHQGVLVCNLRHQVLLYNEEARALLPQAAALGLGRPLVELVTAEPVRHTLDRLTRRIAEGRHKEHRDGTTAGFVAGTAEGRLLQGRMAAILGTDESVTGYVVTLEDATEEMASLAARDRLLRSATEDVRGPLANLSAAAEMLAEHPELSPEERQGFEQVILAGSGQLQDTLARITTEYRAGITAAWPMADIISGNLFALVAERCARQGGPALTCTGLPCWLHGDSYGLALLLSRLAQRVAEATGQRELDIAATHDDRFVYADLCWKGEPLAAASVEGWRADSLADALAALTVADILDYHNADLWSERCGEGLSRLRVPLPLPKEPHGRRKAAPAPRPEFFDFDLLHQPLPEDALARMPLKTLSYVVFDTETTGLSPSQGDELVSVAGVRIVNGRILTGETFQSLVNPGRAIPAASTAIHGITDAMVADAPPPEQVLKQFRAFVGGAVLVAHNAAFDLKFLKMKQKAAGVKFDTPVLDTMVLSRQLQGEDGTHSLDGIAASLGVEVVDRHSALGDSLVTAAIFLRFLDALAAQGIVTLDDAIRRSNMAVELHARERAF</sequence>
<dbReference type="NCBIfam" id="TIGR00573">
    <property type="entry name" value="dnaq"/>
    <property type="match status" value="1"/>
</dbReference>
<dbReference type="AlphaFoldDB" id="A0A858R6F5"/>
<dbReference type="GO" id="GO:0005829">
    <property type="term" value="C:cytosol"/>
    <property type="evidence" value="ECO:0007669"/>
    <property type="project" value="TreeGrafter"/>
</dbReference>
<dbReference type="Proteomes" id="UP000501891">
    <property type="component" value="Chromosome"/>
</dbReference>
<dbReference type="InterPro" id="IPR012337">
    <property type="entry name" value="RNaseH-like_sf"/>
</dbReference>
<comment type="subunit">
    <text evidence="3">DNA polymerase III contains a core (composed of alpha, epsilon and theta chains) that associates with a tau subunit. This core dimerizes to form the POLIII' complex. PolIII' associates with the gamma complex (composed of gamma, delta, delta', psi and chi chains) and with the beta chain to form the complete DNA polymerase III complex.</text>
</comment>
<feature type="domain" description="Exonuclease" evidence="6">
    <location>
        <begin position="500"/>
        <end position="668"/>
    </location>
</feature>
<keyword evidence="8" id="KW-1185">Reference proteome</keyword>
<comment type="function">
    <text evidence="2">DNA polymerase III is a complex, multichain enzyme responsible for most of the replicative synthesis in bacteria. The epsilon subunit contain the editing function and is a proofreading 3'-5' exonuclease.</text>
</comment>
<dbReference type="InterPro" id="IPR035965">
    <property type="entry name" value="PAS-like_dom_sf"/>
</dbReference>
<dbReference type="Pfam" id="PF00989">
    <property type="entry name" value="PAS"/>
    <property type="match status" value="1"/>
</dbReference>
<organism evidence="7 8">
    <name type="scientific">Aerophototrophica crusticola</name>
    <dbReference type="NCBI Taxonomy" id="1709002"/>
    <lineage>
        <taxon>Bacteria</taxon>
        <taxon>Pseudomonadati</taxon>
        <taxon>Pseudomonadota</taxon>
        <taxon>Alphaproteobacteria</taxon>
        <taxon>Rhodospirillales</taxon>
        <taxon>Rhodospirillaceae</taxon>
        <taxon>Aerophototrophica</taxon>
    </lineage>
</organism>
<dbReference type="Gene3D" id="3.30.420.10">
    <property type="entry name" value="Ribonuclease H-like superfamily/Ribonuclease H"/>
    <property type="match status" value="1"/>
</dbReference>
<dbReference type="CDD" id="cd06127">
    <property type="entry name" value="DEDDh"/>
    <property type="match status" value="1"/>
</dbReference>
<dbReference type="GO" id="GO:0008408">
    <property type="term" value="F:3'-5' exonuclease activity"/>
    <property type="evidence" value="ECO:0007669"/>
    <property type="project" value="TreeGrafter"/>
</dbReference>
<dbReference type="InterPro" id="IPR013767">
    <property type="entry name" value="PAS_fold"/>
</dbReference>
<comment type="catalytic activity">
    <reaction evidence="1">
        <text>ATP + protein L-histidine = ADP + protein N-phospho-L-histidine.</text>
        <dbReference type="EC" id="2.7.13.3"/>
    </reaction>
</comment>
<protein>
    <submittedName>
        <fullName evidence="7">PAS domain-containing protein</fullName>
    </submittedName>
</protein>
<feature type="transmembrane region" description="Helical" evidence="5">
    <location>
        <begin position="40"/>
        <end position="61"/>
    </location>
</feature>
<evidence type="ECO:0000259" key="6">
    <source>
        <dbReference type="SMART" id="SM00479"/>
    </source>
</evidence>
<dbReference type="EMBL" id="CP051775">
    <property type="protein sequence ID" value="QJE73129.1"/>
    <property type="molecule type" value="Genomic_DNA"/>
</dbReference>
<dbReference type="GO" id="GO:0045004">
    <property type="term" value="P:DNA replication proofreading"/>
    <property type="evidence" value="ECO:0007669"/>
    <property type="project" value="TreeGrafter"/>
</dbReference>
<evidence type="ECO:0000256" key="1">
    <source>
        <dbReference type="ARBA" id="ARBA00000085"/>
    </source>
</evidence>
<dbReference type="GO" id="GO:0003677">
    <property type="term" value="F:DNA binding"/>
    <property type="evidence" value="ECO:0007669"/>
    <property type="project" value="InterPro"/>
</dbReference>
<dbReference type="SUPFAM" id="SSF53098">
    <property type="entry name" value="Ribonuclease H-like"/>
    <property type="match status" value="1"/>
</dbReference>
<dbReference type="Pfam" id="PF00929">
    <property type="entry name" value="RNase_T"/>
    <property type="match status" value="1"/>
</dbReference>
<name>A0A858R6F5_9PROT</name>
<dbReference type="KEGG" id="acru:HHL28_08565"/>
<dbReference type="CDD" id="cd00082">
    <property type="entry name" value="HisKA"/>
    <property type="match status" value="1"/>
</dbReference>
<dbReference type="InterPro" id="IPR006054">
    <property type="entry name" value="DnaQ"/>
</dbReference>
<dbReference type="FunFam" id="3.30.420.10:FF:000045">
    <property type="entry name" value="3'-5' exonuclease DinG"/>
    <property type="match status" value="1"/>
</dbReference>
<accession>A0A858R6F5</accession>
<dbReference type="PANTHER" id="PTHR30231">
    <property type="entry name" value="DNA POLYMERASE III SUBUNIT EPSILON"/>
    <property type="match status" value="1"/>
</dbReference>
<reference evidence="7" key="1">
    <citation type="submission" date="2020-04" db="EMBL/GenBank/DDBJ databases">
        <title>A desert anoxygenic phototrophic bacterium fixes CO2 using RubisCO under aerobic conditions.</title>
        <authorList>
            <person name="Tang K."/>
        </authorList>
    </citation>
    <scope>NUCLEOTIDE SEQUENCE [LARGE SCALE GENOMIC DNA]</scope>
    <source>
        <strain evidence="7">MIMtkB3</strain>
    </source>
</reference>
<gene>
    <name evidence="7" type="ORF">HHL28_08565</name>
</gene>
<evidence type="ECO:0000313" key="7">
    <source>
        <dbReference type="EMBL" id="QJE73129.1"/>
    </source>
</evidence>
<dbReference type="Gene3D" id="3.30.450.20">
    <property type="entry name" value="PAS domain"/>
    <property type="match status" value="1"/>
</dbReference>
<comment type="catalytic activity">
    <reaction evidence="4">
        <text>DNA(n) + a 2'-deoxyribonucleoside 5'-triphosphate = DNA(n+1) + diphosphate</text>
        <dbReference type="Rhea" id="RHEA:22508"/>
        <dbReference type="Rhea" id="RHEA-COMP:17339"/>
        <dbReference type="Rhea" id="RHEA-COMP:17340"/>
        <dbReference type="ChEBI" id="CHEBI:33019"/>
        <dbReference type="ChEBI" id="CHEBI:61560"/>
        <dbReference type="ChEBI" id="CHEBI:173112"/>
        <dbReference type="EC" id="2.7.7.7"/>
    </reaction>
</comment>
<dbReference type="SUPFAM" id="SSF47384">
    <property type="entry name" value="Homodimeric domain of signal transducing histidine kinase"/>
    <property type="match status" value="1"/>
</dbReference>
<dbReference type="GO" id="GO:0003887">
    <property type="term" value="F:DNA-directed DNA polymerase activity"/>
    <property type="evidence" value="ECO:0007669"/>
    <property type="project" value="UniProtKB-EC"/>
</dbReference>
<evidence type="ECO:0000256" key="4">
    <source>
        <dbReference type="ARBA" id="ARBA00049244"/>
    </source>
</evidence>
<dbReference type="SUPFAM" id="SSF55785">
    <property type="entry name" value="PYP-like sensor domain (PAS domain)"/>
    <property type="match status" value="1"/>
</dbReference>
<dbReference type="InterPro" id="IPR036097">
    <property type="entry name" value="HisK_dim/P_sf"/>
</dbReference>
<evidence type="ECO:0000256" key="2">
    <source>
        <dbReference type="ARBA" id="ARBA00025483"/>
    </source>
</evidence>
<dbReference type="GO" id="GO:0006355">
    <property type="term" value="P:regulation of DNA-templated transcription"/>
    <property type="evidence" value="ECO:0007669"/>
    <property type="project" value="InterPro"/>
</dbReference>
<evidence type="ECO:0000256" key="3">
    <source>
        <dbReference type="ARBA" id="ARBA00026073"/>
    </source>
</evidence>
<proteinExistence type="predicted"/>
<dbReference type="InterPro" id="IPR013520">
    <property type="entry name" value="Ribonucl_H"/>
</dbReference>
<evidence type="ECO:0000256" key="5">
    <source>
        <dbReference type="SAM" id="Phobius"/>
    </source>
</evidence>
<dbReference type="SMART" id="SM00479">
    <property type="entry name" value="EXOIII"/>
    <property type="match status" value="1"/>
</dbReference>
<evidence type="ECO:0000313" key="8">
    <source>
        <dbReference type="Proteomes" id="UP000501891"/>
    </source>
</evidence>